<keyword evidence="7" id="KW-0694">RNA-binding</keyword>
<organism evidence="11">
    <name type="scientific">Thermus islandicus</name>
    <dbReference type="NCBI Taxonomy" id="540988"/>
    <lineage>
        <taxon>Bacteria</taxon>
        <taxon>Thermotogati</taxon>
        <taxon>Deinococcota</taxon>
        <taxon>Deinococci</taxon>
        <taxon>Thermales</taxon>
        <taxon>Thermaceae</taxon>
        <taxon>Thermus</taxon>
    </lineage>
</organism>
<dbReference type="GO" id="GO:0003677">
    <property type="term" value="F:DNA binding"/>
    <property type="evidence" value="ECO:0007669"/>
    <property type="project" value="UniProtKB-KW"/>
</dbReference>
<dbReference type="SMART" id="SM00463">
    <property type="entry name" value="SMR"/>
    <property type="match status" value="1"/>
</dbReference>
<dbReference type="AlphaFoldDB" id="A0A7C2C2I3"/>
<feature type="compositionally biased region" description="Basic and acidic residues" evidence="9">
    <location>
        <begin position="41"/>
        <end position="55"/>
    </location>
</feature>
<dbReference type="GO" id="GO:0019843">
    <property type="term" value="F:rRNA binding"/>
    <property type="evidence" value="ECO:0007669"/>
    <property type="project" value="UniProtKB-KW"/>
</dbReference>
<dbReference type="EMBL" id="DSKL01000249">
    <property type="protein sequence ID" value="HEH82615.1"/>
    <property type="molecule type" value="Genomic_DNA"/>
</dbReference>
<evidence type="ECO:0000256" key="3">
    <source>
        <dbReference type="ARBA" id="ARBA00022741"/>
    </source>
</evidence>
<reference evidence="11" key="1">
    <citation type="journal article" date="2020" name="mSystems">
        <title>Genome- and Community-Level Interaction Insights into Carbon Utilization and Element Cycling Functions of Hydrothermarchaeota in Hydrothermal Sediment.</title>
        <authorList>
            <person name="Zhou Z."/>
            <person name="Liu Y."/>
            <person name="Xu W."/>
            <person name="Pan J."/>
            <person name="Luo Z.H."/>
            <person name="Li M."/>
        </authorList>
    </citation>
    <scope>NUCLEOTIDE SEQUENCE [LARGE SCALE GENOMIC DNA]</scope>
    <source>
        <strain evidence="11">SpSt-246</strain>
    </source>
</reference>
<protein>
    <recommendedName>
        <fullName evidence="10">Smr domain-containing protein</fullName>
    </recommendedName>
</protein>
<dbReference type="InterPro" id="IPR036063">
    <property type="entry name" value="Smr_dom_sf"/>
</dbReference>
<keyword evidence="4" id="KW-0255">Endonuclease</keyword>
<evidence type="ECO:0000256" key="4">
    <source>
        <dbReference type="ARBA" id="ARBA00022759"/>
    </source>
</evidence>
<name>A0A7C2C2I3_9DEIN</name>
<feature type="region of interest" description="Disordered" evidence="9">
    <location>
        <begin position="1"/>
        <end position="63"/>
    </location>
</feature>
<accession>A0A7C2C2I3</accession>
<feature type="region of interest" description="Disordered" evidence="9">
    <location>
        <begin position="130"/>
        <end position="149"/>
    </location>
</feature>
<dbReference type="GO" id="GO:0016787">
    <property type="term" value="F:hydrolase activity"/>
    <property type="evidence" value="ECO:0007669"/>
    <property type="project" value="UniProtKB-KW"/>
</dbReference>
<sequence length="149" mass="15095">MGLGGGAGLPGGGGGDGRRSPVGVGAGRFREAAGGAQSPAGRDRPAARSGPDHARRPAAPTAGVWRAAAVSTELDLRGLTAEEAVARLDKYLDECVLAGATRVRVVHGHGTGALRQAVRSYLRQSPRVRQFGPAPREQGGDGATLVELA</sequence>
<dbReference type="GO" id="GO:0005524">
    <property type="term" value="F:ATP binding"/>
    <property type="evidence" value="ECO:0007669"/>
    <property type="project" value="UniProtKB-KW"/>
</dbReference>
<dbReference type="GO" id="GO:0004519">
    <property type="term" value="F:endonuclease activity"/>
    <property type="evidence" value="ECO:0007669"/>
    <property type="project" value="UniProtKB-KW"/>
</dbReference>
<dbReference type="Pfam" id="PF01713">
    <property type="entry name" value="Smr"/>
    <property type="match status" value="1"/>
</dbReference>
<keyword evidence="1" id="KW-0540">Nuclease</keyword>
<dbReference type="FunFam" id="3.30.1370.110:FF:000004">
    <property type="entry name" value="Endonuclease MutS2"/>
    <property type="match status" value="1"/>
</dbReference>
<feature type="domain" description="Smr" evidence="10">
    <location>
        <begin position="74"/>
        <end position="149"/>
    </location>
</feature>
<gene>
    <name evidence="11" type="ORF">ENP73_06475</name>
</gene>
<dbReference type="PANTHER" id="PTHR35562">
    <property type="entry name" value="DNA ENDONUCLEASE SMRA-RELATED"/>
    <property type="match status" value="1"/>
</dbReference>
<evidence type="ECO:0000256" key="2">
    <source>
        <dbReference type="ARBA" id="ARBA00022730"/>
    </source>
</evidence>
<comment type="caution">
    <text evidence="11">The sequence shown here is derived from an EMBL/GenBank/DDBJ whole genome shotgun (WGS) entry which is preliminary data.</text>
</comment>
<keyword evidence="6" id="KW-0067">ATP-binding</keyword>
<dbReference type="PANTHER" id="PTHR35562:SF2">
    <property type="entry name" value="DNA ENDONUCLEASE SMRA-RELATED"/>
    <property type="match status" value="1"/>
</dbReference>
<evidence type="ECO:0000313" key="11">
    <source>
        <dbReference type="EMBL" id="HEH82615.1"/>
    </source>
</evidence>
<dbReference type="PROSITE" id="PS50828">
    <property type="entry name" value="SMR"/>
    <property type="match status" value="1"/>
</dbReference>
<evidence type="ECO:0000256" key="1">
    <source>
        <dbReference type="ARBA" id="ARBA00022722"/>
    </source>
</evidence>
<feature type="compositionally biased region" description="Gly residues" evidence="9">
    <location>
        <begin position="1"/>
        <end position="15"/>
    </location>
</feature>
<evidence type="ECO:0000256" key="6">
    <source>
        <dbReference type="ARBA" id="ARBA00022840"/>
    </source>
</evidence>
<evidence type="ECO:0000256" key="5">
    <source>
        <dbReference type="ARBA" id="ARBA00022801"/>
    </source>
</evidence>
<dbReference type="SUPFAM" id="SSF160443">
    <property type="entry name" value="SMR domain-like"/>
    <property type="match status" value="1"/>
</dbReference>
<evidence type="ECO:0000256" key="9">
    <source>
        <dbReference type="SAM" id="MobiDB-lite"/>
    </source>
</evidence>
<evidence type="ECO:0000256" key="7">
    <source>
        <dbReference type="ARBA" id="ARBA00022884"/>
    </source>
</evidence>
<dbReference type="Gene3D" id="3.30.1370.110">
    <property type="match status" value="1"/>
</dbReference>
<keyword evidence="3" id="KW-0547">Nucleotide-binding</keyword>
<proteinExistence type="predicted"/>
<keyword evidence="8" id="KW-0238">DNA-binding</keyword>
<evidence type="ECO:0000259" key="10">
    <source>
        <dbReference type="PROSITE" id="PS50828"/>
    </source>
</evidence>
<dbReference type="InterPro" id="IPR002625">
    <property type="entry name" value="Smr_dom"/>
</dbReference>
<keyword evidence="5" id="KW-0378">Hydrolase</keyword>
<keyword evidence="2" id="KW-0699">rRNA-binding</keyword>
<evidence type="ECO:0000256" key="8">
    <source>
        <dbReference type="ARBA" id="ARBA00023125"/>
    </source>
</evidence>